<gene>
    <name evidence="1" type="ORF">RRG08_061122</name>
</gene>
<keyword evidence="2" id="KW-1185">Reference proteome</keyword>
<dbReference type="EMBL" id="JAWDGP010008107">
    <property type="protein sequence ID" value="KAK3690679.1"/>
    <property type="molecule type" value="Genomic_DNA"/>
</dbReference>
<proteinExistence type="predicted"/>
<accession>A0AAE0XDR5</accession>
<organism evidence="1 2">
    <name type="scientific">Elysia crispata</name>
    <name type="common">lettuce slug</name>
    <dbReference type="NCBI Taxonomy" id="231223"/>
    <lineage>
        <taxon>Eukaryota</taxon>
        <taxon>Metazoa</taxon>
        <taxon>Spiralia</taxon>
        <taxon>Lophotrochozoa</taxon>
        <taxon>Mollusca</taxon>
        <taxon>Gastropoda</taxon>
        <taxon>Heterobranchia</taxon>
        <taxon>Euthyneura</taxon>
        <taxon>Panpulmonata</taxon>
        <taxon>Sacoglossa</taxon>
        <taxon>Placobranchoidea</taxon>
        <taxon>Plakobranchidae</taxon>
        <taxon>Elysia</taxon>
    </lineage>
</organism>
<sequence>MSSSSPTALPAVPVSFEHSFKLTFTNRQPPADLRPSQSTSAPHSAKIIMDKHIIHVALYPLQDASRLKGRTQHTSN</sequence>
<protein>
    <submittedName>
        <fullName evidence="1">Uncharacterized protein</fullName>
    </submittedName>
</protein>
<evidence type="ECO:0000313" key="2">
    <source>
        <dbReference type="Proteomes" id="UP001283361"/>
    </source>
</evidence>
<evidence type="ECO:0000313" key="1">
    <source>
        <dbReference type="EMBL" id="KAK3690679.1"/>
    </source>
</evidence>
<reference evidence="1" key="1">
    <citation type="journal article" date="2023" name="G3 (Bethesda)">
        <title>A reference genome for the long-term kleptoplast-retaining sea slug Elysia crispata morphotype clarki.</title>
        <authorList>
            <person name="Eastman K.E."/>
            <person name="Pendleton A.L."/>
            <person name="Shaikh M.A."/>
            <person name="Suttiyut T."/>
            <person name="Ogas R."/>
            <person name="Tomko P."/>
            <person name="Gavelis G."/>
            <person name="Widhalm J.R."/>
            <person name="Wisecaver J.H."/>
        </authorList>
    </citation>
    <scope>NUCLEOTIDE SEQUENCE</scope>
    <source>
        <strain evidence="1">ECLA1</strain>
    </source>
</reference>
<comment type="caution">
    <text evidence="1">The sequence shown here is derived from an EMBL/GenBank/DDBJ whole genome shotgun (WGS) entry which is preliminary data.</text>
</comment>
<name>A0AAE0XDR5_9GAST</name>
<dbReference type="AlphaFoldDB" id="A0AAE0XDR5"/>
<dbReference type="Proteomes" id="UP001283361">
    <property type="component" value="Unassembled WGS sequence"/>
</dbReference>